<dbReference type="AlphaFoldDB" id="A0AAD8LR74"/>
<dbReference type="EMBL" id="JAGXEW010000004">
    <property type="protein sequence ID" value="KAK1172452.1"/>
    <property type="molecule type" value="Genomic_DNA"/>
</dbReference>
<protein>
    <submittedName>
        <fullName evidence="2">Uncharacterized protein</fullName>
    </submittedName>
</protein>
<evidence type="ECO:0000313" key="3">
    <source>
        <dbReference type="Proteomes" id="UP001230051"/>
    </source>
</evidence>
<evidence type="ECO:0000256" key="1">
    <source>
        <dbReference type="SAM" id="Phobius"/>
    </source>
</evidence>
<proteinExistence type="predicted"/>
<dbReference type="Proteomes" id="UP001230051">
    <property type="component" value="Unassembled WGS sequence"/>
</dbReference>
<keyword evidence="1" id="KW-0812">Transmembrane</keyword>
<sequence length="101" mass="11490">MHCITLFLFLSVSSITGLTLLKIMYRKGHTLYKLQKGMRRLQGFQNKPTIGAIHRLKAWTHQHFASPSVTLISWISMYPHTLGWGWPTLVLESHSPAGFIG</sequence>
<organism evidence="2 3">
    <name type="scientific">Acipenser oxyrinchus oxyrinchus</name>
    <dbReference type="NCBI Taxonomy" id="40147"/>
    <lineage>
        <taxon>Eukaryota</taxon>
        <taxon>Metazoa</taxon>
        <taxon>Chordata</taxon>
        <taxon>Craniata</taxon>
        <taxon>Vertebrata</taxon>
        <taxon>Euteleostomi</taxon>
        <taxon>Actinopterygii</taxon>
        <taxon>Chondrostei</taxon>
        <taxon>Acipenseriformes</taxon>
        <taxon>Acipenseridae</taxon>
        <taxon>Acipenser</taxon>
    </lineage>
</organism>
<name>A0AAD8LR74_ACIOX</name>
<keyword evidence="1" id="KW-0472">Membrane</keyword>
<gene>
    <name evidence="2" type="ORF">AOXY_G5032</name>
</gene>
<feature type="transmembrane region" description="Helical" evidence="1">
    <location>
        <begin position="6"/>
        <end position="25"/>
    </location>
</feature>
<reference evidence="2" key="1">
    <citation type="submission" date="2022-02" db="EMBL/GenBank/DDBJ databases">
        <title>Atlantic sturgeon de novo genome assembly.</title>
        <authorList>
            <person name="Stock M."/>
            <person name="Klopp C."/>
            <person name="Guiguen Y."/>
            <person name="Cabau C."/>
            <person name="Parinello H."/>
            <person name="Santidrian Yebra-Pimentel E."/>
            <person name="Kuhl H."/>
            <person name="Dirks R.P."/>
            <person name="Guessner J."/>
            <person name="Wuertz S."/>
            <person name="Du K."/>
            <person name="Schartl M."/>
        </authorList>
    </citation>
    <scope>NUCLEOTIDE SEQUENCE</scope>
    <source>
        <strain evidence="2">STURGEONOMICS-FGT-2020</strain>
        <tissue evidence="2">Whole blood</tissue>
    </source>
</reference>
<accession>A0AAD8LR74</accession>
<evidence type="ECO:0000313" key="2">
    <source>
        <dbReference type="EMBL" id="KAK1172452.1"/>
    </source>
</evidence>
<keyword evidence="3" id="KW-1185">Reference proteome</keyword>
<keyword evidence="1" id="KW-1133">Transmembrane helix</keyword>
<comment type="caution">
    <text evidence="2">The sequence shown here is derived from an EMBL/GenBank/DDBJ whole genome shotgun (WGS) entry which is preliminary data.</text>
</comment>